<evidence type="ECO:0000313" key="4">
    <source>
        <dbReference type="EMBL" id="KFE68496.1"/>
    </source>
</evidence>
<dbReference type="GO" id="GO:0005975">
    <property type="term" value="P:carbohydrate metabolic process"/>
    <property type="evidence" value="ECO:0007669"/>
    <property type="project" value="InterPro"/>
</dbReference>
<dbReference type="PANTHER" id="PTHR31616:SF0">
    <property type="entry name" value="GLUCAN 1,4-ALPHA-GLUCOSIDASE"/>
    <property type="match status" value="1"/>
</dbReference>
<evidence type="ECO:0000256" key="1">
    <source>
        <dbReference type="SAM" id="MobiDB-lite"/>
    </source>
</evidence>
<dbReference type="EMBL" id="JMCB01000006">
    <property type="protein sequence ID" value="KFE68496.1"/>
    <property type="molecule type" value="Genomic_DNA"/>
</dbReference>
<evidence type="ECO:0000259" key="2">
    <source>
        <dbReference type="Pfam" id="PF00723"/>
    </source>
</evidence>
<comment type="caution">
    <text evidence="4">The sequence shown here is derived from an EMBL/GenBank/DDBJ whole genome shotgun (WGS) entry which is preliminary data.</text>
</comment>
<dbReference type="STRING" id="394096.DB31_7733"/>
<dbReference type="InterPro" id="IPR008928">
    <property type="entry name" value="6-hairpin_glycosidase_sf"/>
</dbReference>
<dbReference type="Pfam" id="PF19291">
    <property type="entry name" value="TREH_N"/>
    <property type="match status" value="1"/>
</dbReference>
<dbReference type="Pfam" id="PF00723">
    <property type="entry name" value="Glyco_hydro_15"/>
    <property type="match status" value="1"/>
</dbReference>
<reference evidence="4 5" key="1">
    <citation type="submission" date="2014-04" db="EMBL/GenBank/DDBJ databases">
        <title>Genome assembly of Hyalangium minutum DSM 14724.</title>
        <authorList>
            <person name="Sharma G."/>
            <person name="Subramanian S."/>
        </authorList>
    </citation>
    <scope>NUCLEOTIDE SEQUENCE [LARGE SCALE GENOMIC DNA]</scope>
    <source>
        <strain evidence="4 5">DSM 14724</strain>
    </source>
</reference>
<protein>
    <submittedName>
        <fullName evidence="4">Glucoamylase</fullName>
    </submittedName>
</protein>
<dbReference type="PANTHER" id="PTHR31616">
    <property type="entry name" value="TREHALASE"/>
    <property type="match status" value="1"/>
</dbReference>
<evidence type="ECO:0000259" key="3">
    <source>
        <dbReference type="Pfam" id="PF19291"/>
    </source>
</evidence>
<feature type="domain" description="GH15-like" evidence="2">
    <location>
        <begin position="253"/>
        <end position="629"/>
    </location>
</feature>
<dbReference type="Gene3D" id="1.50.10.10">
    <property type="match status" value="1"/>
</dbReference>
<dbReference type="InterPro" id="IPR012341">
    <property type="entry name" value="6hp_glycosidase-like_sf"/>
</dbReference>
<feature type="domain" description="Trehalase-like N-terminal" evidence="3">
    <location>
        <begin position="23"/>
        <end position="175"/>
    </location>
</feature>
<dbReference type="InterPro" id="IPR045582">
    <property type="entry name" value="Trehalase-like_N"/>
</dbReference>
<dbReference type="PATRIC" id="fig|394096.3.peg.3773"/>
<dbReference type="InterPro" id="IPR011613">
    <property type="entry name" value="GH15-like"/>
</dbReference>
<dbReference type="AlphaFoldDB" id="A0A085WLD3"/>
<accession>A0A085WLD3</accession>
<feature type="compositionally biased region" description="Basic and acidic residues" evidence="1">
    <location>
        <begin position="19"/>
        <end position="33"/>
    </location>
</feature>
<organism evidence="4 5">
    <name type="scientific">Hyalangium minutum</name>
    <dbReference type="NCBI Taxonomy" id="394096"/>
    <lineage>
        <taxon>Bacteria</taxon>
        <taxon>Pseudomonadati</taxon>
        <taxon>Myxococcota</taxon>
        <taxon>Myxococcia</taxon>
        <taxon>Myxococcales</taxon>
        <taxon>Cystobacterineae</taxon>
        <taxon>Archangiaceae</taxon>
        <taxon>Hyalangium</taxon>
    </lineage>
</organism>
<dbReference type="GO" id="GO:0004553">
    <property type="term" value="F:hydrolase activity, hydrolyzing O-glycosyl compounds"/>
    <property type="evidence" value="ECO:0007669"/>
    <property type="project" value="TreeGrafter"/>
</dbReference>
<dbReference type="Proteomes" id="UP000028725">
    <property type="component" value="Unassembled WGS sequence"/>
</dbReference>
<dbReference type="RefSeq" id="WP_276203631.1">
    <property type="nucleotide sequence ID" value="NZ_JMCB01000006.1"/>
</dbReference>
<proteinExistence type="predicted"/>
<dbReference type="SUPFAM" id="SSF48208">
    <property type="entry name" value="Six-hairpin glycosidases"/>
    <property type="match status" value="1"/>
</dbReference>
<gene>
    <name evidence="4" type="ORF">DB31_7733</name>
</gene>
<sequence>MGGGQHEPGDSFASGSRPKPSEGRDWQSGRSVPIEDHGVIGDLRTVALIGTDGTIDWLCFPHFDSPSVFAALLDPEKGGHFRIGPEPDGVVRKQFYWPDTNVLVTRFYTPNGVAEIVDFMPLGHPGVHRQEREVVRRVRVVRGTMAFRMECFPAFNYGRDEHTTRLIPGGVSFVSKSLCLTLSTKVELGRDARGVRSRFELHAGQSAVFALREGAPETCTDTVHSHESAEALFRETVDYWRHWLSKCTYTGRWREMVQRSALALKLMTFEPTGAIVAAPTCSLPESPGGVRNWDYRYVWLRDAAFTVYAFLRVGFKEEAGAFMRWLEARCAELPEDAPLSLMYSIDGKRVPPEEELHHLSGYGGAQPVRIGNAAADQLQLDIYGELMDSVYLYNKYGAPISYDFWRHLRRLVDWVCDHWKERDEGIWEVRGGRRHFVYSKLMCWVAVDRAIRLADKRSFPADRARWLAVRDDIFEDIMQKGWSESRHAFIQAYGHEALDAANLLMPLVFFLSPVDPRMLATLDAMHRPPEKGGLVSDGLVFRYDVDATLDGIAGREGTFNLCSFWLVEAMTRASVAQPRFLEEARLTFERMLGYANHVGLYAEQTGMSGEALGNFPQALTHLSLISAAYNLDRTLGRRE</sequence>
<evidence type="ECO:0000313" key="5">
    <source>
        <dbReference type="Proteomes" id="UP000028725"/>
    </source>
</evidence>
<keyword evidence="5" id="KW-1185">Reference proteome</keyword>
<feature type="region of interest" description="Disordered" evidence="1">
    <location>
        <begin position="1"/>
        <end position="33"/>
    </location>
</feature>
<name>A0A085WLD3_9BACT</name>